<comment type="caution">
    <text evidence="3">The sequence shown here is derived from an EMBL/GenBank/DDBJ whole genome shotgun (WGS) entry which is preliminary data.</text>
</comment>
<accession>A0ABT3PWC7</accession>
<dbReference type="PANTHER" id="PTHR43619:SF2">
    <property type="entry name" value="S-ADENOSYL-L-METHIONINE-DEPENDENT METHYLTRANSFERASES SUPERFAMILY PROTEIN"/>
    <property type="match status" value="1"/>
</dbReference>
<dbReference type="PANTHER" id="PTHR43619">
    <property type="entry name" value="S-ADENOSYL-L-METHIONINE-DEPENDENT METHYLTRANSFERASE YKTD-RELATED"/>
    <property type="match status" value="1"/>
</dbReference>
<dbReference type="InterPro" id="IPR029063">
    <property type="entry name" value="SAM-dependent_MTases_sf"/>
</dbReference>
<dbReference type="InterPro" id="IPR007213">
    <property type="entry name" value="Ppm1/Ppm2/Tcmp"/>
</dbReference>
<protein>
    <submittedName>
        <fullName evidence="3">Class I SAM-dependent methyltransferase</fullName>
    </submittedName>
</protein>
<dbReference type="SUPFAM" id="SSF53335">
    <property type="entry name" value="S-adenosyl-L-methionine-dependent methyltransferases"/>
    <property type="match status" value="1"/>
</dbReference>
<reference evidence="3 4" key="1">
    <citation type="submission" date="2021-11" db="EMBL/GenBank/DDBJ databases">
        <title>Aliifidinibius sp. nov., a new bacterium isolated from saline soil.</title>
        <authorList>
            <person name="Galisteo C."/>
            <person name="De La Haba R."/>
            <person name="Sanchez-Porro C."/>
            <person name="Ventosa A."/>
        </authorList>
    </citation>
    <scope>NUCLEOTIDE SEQUENCE [LARGE SCALE GENOMIC DNA]</scope>
    <source>
        <strain evidence="3 4">KACC 190600</strain>
    </source>
</reference>
<sequence>MKLTHLSQSAAFITIKFYGLTRDERYRALFEKETIRYYEKMVSFLPAPLSYYHYWLQFKWARLLYIAAEEMLLPGDLLHILARKQFVEHMADDLLEEGYDQVLILGSGLDHLGLRYARSNKPTIEIDTLRMSQYKQAFLDQHYPHSEHPHLLGCNLSEQPLSKILECQEILTPKKKTIVIAEGFFDYLAPPTVHNTLSNLRDYFSSPAVISTHFALDELSPFHRWIFQTSLRFAGEPLQFHTSMDEFEQILDEYHLWLSSCYGTDDLATRLNTQVEINLPLLKGFYLFTAK</sequence>
<proteinExistence type="predicted"/>
<keyword evidence="4" id="KW-1185">Reference proteome</keyword>
<name>A0ABT3PWC7_9BACT</name>
<organism evidence="3 4">
    <name type="scientific">Fodinibius salicampi</name>
    <dbReference type="NCBI Taxonomy" id="1920655"/>
    <lineage>
        <taxon>Bacteria</taxon>
        <taxon>Pseudomonadati</taxon>
        <taxon>Balneolota</taxon>
        <taxon>Balneolia</taxon>
        <taxon>Balneolales</taxon>
        <taxon>Balneolaceae</taxon>
        <taxon>Fodinibius</taxon>
    </lineage>
</organism>
<dbReference type="GO" id="GO:0032259">
    <property type="term" value="P:methylation"/>
    <property type="evidence" value="ECO:0007669"/>
    <property type="project" value="UniProtKB-KW"/>
</dbReference>
<evidence type="ECO:0000256" key="2">
    <source>
        <dbReference type="ARBA" id="ARBA00022679"/>
    </source>
</evidence>
<gene>
    <name evidence="3" type="ORF">LQ318_04450</name>
</gene>
<evidence type="ECO:0000313" key="4">
    <source>
        <dbReference type="Proteomes" id="UP001207337"/>
    </source>
</evidence>
<evidence type="ECO:0000313" key="3">
    <source>
        <dbReference type="EMBL" id="MCW9712150.1"/>
    </source>
</evidence>
<keyword evidence="2" id="KW-0808">Transferase</keyword>
<dbReference type="Pfam" id="PF04072">
    <property type="entry name" value="LCM"/>
    <property type="match status" value="1"/>
</dbReference>
<dbReference type="EMBL" id="JAJNDC010000001">
    <property type="protein sequence ID" value="MCW9712150.1"/>
    <property type="molecule type" value="Genomic_DNA"/>
</dbReference>
<dbReference type="GO" id="GO:0008168">
    <property type="term" value="F:methyltransferase activity"/>
    <property type="evidence" value="ECO:0007669"/>
    <property type="project" value="UniProtKB-KW"/>
</dbReference>
<keyword evidence="1 3" id="KW-0489">Methyltransferase</keyword>
<dbReference type="RefSeq" id="WP_265787884.1">
    <property type="nucleotide sequence ID" value="NZ_BAABRS010000001.1"/>
</dbReference>
<evidence type="ECO:0000256" key="1">
    <source>
        <dbReference type="ARBA" id="ARBA00022603"/>
    </source>
</evidence>
<dbReference type="Gene3D" id="3.40.50.150">
    <property type="entry name" value="Vaccinia Virus protein VP39"/>
    <property type="match status" value="1"/>
</dbReference>
<dbReference type="Proteomes" id="UP001207337">
    <property type="component" value="Unassembled WGS sequence"/>
</dbReference>